<dbReference type="GeneID" id="29126418"/>
<dbReference type="OrthoDB" id="9911at10239"/>
<dbReference type="EMBL" id="KU935731">
    <property type="protein sequence ID" value="AMS02247.1"/>
    <property type="molecule type" value="Genomic_DNA"/>
</dbReference>
<feature type="region of interest" description="Disordered" evidence="1">
    <location>
        <begin position="279"/>
        <end position="356"/>
    </location>
</feature>
<dbReference type="InterPro" id="IPR049304">
    <property type="entry name" value="Gly_rich_dom"/>
</dbReference>
<accession>A0A142K814</accession>
<proteinExistence type="predicted"/>
<feature type="compositionally biased region" description="Gly residues" evidence="1">
    <location>
        <begin position="283"/>
        <end position="297"/>
    </location>
</feature>
<sequence length="356" mass="34921">MMPWSPSPTVPQREHRTAWFPTPQTPAPVNHRPAWFPWYRFTATDSGVGEDGALIVPRLLAADTGIGTDVASLPRVGTLGVDTGLGADSALIVPELIGLDSGVGVDEAAGIGLHGVDSGVGADSASSMKAGIAVVDSGVGADMLAELKPGFIGTDSGLGADSGTIVFTPMAAVETSYTAPGAYTYKIPVWCRYVDIVLCGSGRGGNGNTGALAGAGGNAGGWAGTTLERGVSIGWEIINITIIVPDGGNGGNGVIIGIGGQGANGSAATASIVSGSPFLSAPGGSGERSGNQSGGSPGNYTYSGWKTFTGGAETTSGNGTAGNPPGGGGRGGNGNFIGTNSGGKGAPGAAYLRARQ</sequence>
<feature type="domain" description="Glycine-rich" evidence="2">
    <location>
        <begin position="178"/>
        <end position="355"/>
    </location>
</feature>
<reference evidence="4" key="1">
    <citation type="submission" date="2016-03" db="EMBL/GenBank/DDBJ databases">
        <authorList>
            <person name="Ploux O."/>
        </authorList>
    </citation>
    <scope>NUCLEOTIDE SEQUENCE [LARGE SCALE GENOMIC DNA]</scope>
</reference>
<gene>
    <name evidence="3" type="primary">21</name>
    <name evidence="3" type="ORF">SEA_PHRANN_21</name>
</gene>
<feature type="region of interest" description="Disordered" evidence="1">
    <location>
        <begin position="1"/>
        <end position="25"/>
    </location>
</feature>
<keyword evidence="4" id="KW-1185">Reference proteome</keyword>
<dbReference type="RefSeq" id="YP_009304213.1">
    <property type="nucleotide sequence ID" value="NC_031266.1"/>
</dbReference>
<feature type="compositionally biased region" description="Gly residues" evidence="1">
    <location>
        <begin position="324"/>
        <end position="346"/>
    </location>
</feature>
<dbReference type="KEGG" id="vg:29126418"/>
<name>A0A142K814_9CAUD</name>
<evidence type="ECO:0000256" key="1">
    <source>
        <dbReference type="SAM" id="MobiDB-lite"/>
    </source>
</evidence>
<organism evidence="3 4">
    <name type="scientific">Mycobacterium phage Phrann</name>
    <dbReference type="NCBI Taxonomy" id="1821541"/>
    <lineage>
        <taxon>Viruses</taxon>
        <taxon>Duplodnaviria</taxon>
        <taxon>Heunggongvirae</taxon>
        <taxon>Uroviricota</taxon>
        <taxon>Caudoviricetes</taxon>
        <taxon>Nclasvirinae</taxon>
        <taxon>Charlievirus</taxon>
        <taxon>Charlievirus phrann</taxon>
    </lineage>
</organism>
<protein>
    <recommendedName>
        <fullName evidence="2">Glycine-rich domain-containing protein</fullName>
    </recommendedName>
</protein>
<evidence type="ECO:0000313" key="4">
    <source>
        <dbReference type="Proteomes" id="UP000202629"/>
    </source>
</evidence>
<feature type="compositionally biased region" description="Low complexity" evidence="1">
    <location>
        <begin position="314"/>
        <end position="323"/>
    </location>
</feature>
<evidence type="ECO:0000259" key="2">
    <source>
        <dbReference type="Pfam" id="PF21722"/>
    </source>
</evidence>
<dbReference type="Proteomes" id="UP000202629">
    <property type="component" value="Segment"/>
</dbReference>
<dbReference type="Pfam" id="PF21722">
    <property type="entry name" value="Gly_rich_2"/>
    <property type="match status" value="1"/>
</dbReference>
<evidence type="ECO:0000313" key="3">
    <source>
        <dbReference type="EMBL" id="AMS02247.1"/>
    </source>
</evidence>